<keyword evidence="4" id="KW-0732">Signal</keyword>
<evidence type="ECO:0000259" key="5">
    <source>
        <dbReference type="Pfam" id="PF25183"/>
    </source>
</evidence>
<organism evidence="6 7">
    <name type="scientific">Occallatibacter riparius</name>
    <dbReference type="NCBI Taxonomy" id="1002689"/>
    <lineage>
        <taxon>Bacteria</taxon>
        <taxon>Pseudomonadati</taxon>
        <taxon>Acidobacteriota</taxon>
        <taxon>Terriglobia</taxon>
        <taxon>Terriglobales</taxon>
        <taxon>Acidobacteriaceae</taxon>
        <taxon>Occallatibacter</taxon>
    </lineage>
</organism>
<evidence type="ECO:0000313" key="7">
    <source>
        <dbReference type="Proteomes" id="UP001059380"/>
    </source>
</evidence>
<keyword evidence="7" id="KW-1185">Reference proteome</keyword>
<dbReference type="Gene3D" id="2.170.130.10">
    <property type="entry name" value="TonB-dependent receptor, plug domain"/>
    <property type="match status" value="1"/>
</dbReference>
<dbReference type="InterPro" id="IPR036942">
    <property type="entry name" value="Beta-barrel_TonB_sf"/>
</dbReference>
<feature type="signal peptide" evidence="4">
    <location>
        <begin position="1"/>
        <end position="29"/>
    </location>
</feature>
<dbReference type="SUPFAM" id="SSF49464">
    <property type="entry name" value="Carboxypeptidase regulatory domain-like"/>
    <property type="match status" value="1"/>
</dbReference>
<dbReference type="Pfam" id="PF25183">
    <property type="entry name" value="OMP_b-brl_4"/>
    <property type="match status" value="2"/>
</dbReference>
<protein>
    <submittedName>
        <fullName evidence="6">Carboxypeptidase regulatory-like domain-containing protein</fullName>
    </submittedName>
</protein>
<dbReference type="GO" id="GO:0009279">
    <property type="term" value="C:cell outer membrane"/>
    <property type="evidence" value="ECO:0007669"/>
    <property type="project" value="UniProtKB-SubCell"/>
</dbReference>
<dbReference type="RefSeq" id="WP_260793653.1">
    <property type="nucleotide sequence ID" value="NZ_CP093313.1"/>
</dbReference>
<dbReference type="InterPro" id="IPR057601">
    <property type="entry name" value="Oar-like_b-barrel"/>
</dbReference>
<feature type="domain" description="TonB-dependent transporter Oar-like beta-barrel" evidence="5">
    <location>
        <begin position="342"/>
        <end position="1068"/>
    </location>
</feature>
<feature type="chain" id="PRO_5039950697" evidence="4">
    <location>
        <begin position="30"/>
        <end position="1075"/>
    </location>
</feature>
<evidence type="ECO:0000313" key="6">
    <source>
        <dbReference type="EMBL" id="UWZ84149.1"/>
    </source>
</evidence>
<sequence>MLGASLRSREVAFVVMLCSTFLASGSALAQISANLSGRIADPTGAAIAGATITANNVDTGIFRSVLTDSSGHYQILELPVGRYELRASKAGFAEEIRTGISLAIGQVATVNLTLQIATVKQQIIVTGNVPVVNAATQEISGLVGEEQVRDLPLNGRSFDLLLTLNPGIVNVTSQKTGGIGVSNSTTGNNFSVSGNRPQQNLFLLNGIEFTGAAENNMQPGGPSQQLIGVEAVREFNVLRDSYGAAYGKRPGAQVIIVTQSGTNQLHGSLYEFLRNNAFDAPNYFDQGSAPPFQRNQFGAALGGPLKKNKAFLFGNYEGFRQSLHQTSVAFVPDLGSRAAAVPSVQPLLNLWVAPLADAPNFNGIAQVFGSPLQTIREDFGSARFDLSFSPKDELSSAYTVDDGGDVTATIANPYSTDILTLREQVLSLDETHVFSPNVNNVARVGYSRAAYFFTGEPTPGTPAADVPGFISGRQVGAVVVGGSAASNPQAQIGLAGSNNGSNLPIVRNLYTYEDLATVSHGAHQWIFGAWFQSFQSNETINLSQYGQATFASLKTFLAGTTSSFLYSPSPTEMNWRSLFGAIHVEDVIRLNPHLTVSLGFRGEFSTGWNEAHGRAANYTFTDGVISSQPHIGHNAFTENNAKFLPQPRIGLAWNPRHEKTVIRAAFGIYNELLDDLGYRMDQNGPFNPTYSIAALPVSSLPINPAAPPPAKALLVPGGVQNDAQMPMLVSYSLRIEQELTPNTSFTLGYVGSHGYHQLIGVDRNTPIPTICPASPCPAVYPANFPAPLAGSPVPAGTFYIPVGTPKANPTLANTWTWFSEGNSNYNALQADVNHRFSDNLALRGVYTWSKALDNGDSLNATTAGNAPGLVSNPYDLHADWGPATYDVRHIGVLSAVYMLPFGRGKMFANQLHGFANWAAGGWSVNSIATVQSGFPLTPQLSYNPSNNGDTRNPVRPFVNPDFHGHIILGKPEQWFDPNAFLAPPPNSGFFGNLGRDTLTGPGLGTWDFSTLKNSHIRERLAIQFRAEIFNLLNRANFNTPNLIVFTPTGVSGTAGAITSTSTSSRQVQFALKLLW</sequence>
<dbReference type="Proteomes" id="UP001059380">
    <property type="component" value="Chromosome"/>
</dbReference>
<keyword evidence="2" id="KW-0472">Membrane</keyword>
<keyword evidence="6" id="KW-0378">Hydrolase</keyword>
<keyword evidence="6" id="KW-0121">Carboxypeptidase</keyword>
<dbReference type="Gene3D" id="2.40.170.20">
    <property type="entry name" value="TonB-dependent receptor, beta-barrel domain"/>
    <property type="match status" value="1"/>
</dbReference>
<evidence type="ECO:0000256" key="4">
    <source>
        <dbReference type="SAM" id="SignalP"/>
    </source>
</evidence>
<evidence type="ECO:0000256" key="1">
    <source>
        <dbReference type="ARBA" id="ARBA00004442"/>
    </source>
</evidence>
<dbReference type="EMBL" id="CP093313">
    <property type="protein sequence ID" value="UWZ84149.1"/>
    <property type="molecule type" value="Genomic_DNA"/>
</dbReference>
<dbReference type="InterPro" id="IPR008969">
    <property type="entry name" value="CarboxyPept-like_regulatory"/>
</dbReference>
<dbReference type="SUPFAM" id="SSF56935">
    <property type="entry name" value="Porins"/>
    <property type="match status" value="1"/>
</dbReference>
<comment type="subcellular location">
    <subcellularLocation>
        <location evidence="1">Cell outer membrane</location>
    </subcellularLocation>
</comment>
<dbReference type="InterPro" id="IPR037066">
    <property type="entry name" value="Plug_dom_sf"/>
</dbReference>
<dbReference type="GO" id="GO:0004180">
    <property type="term" value="F:carboxypeptidase activity"/>
    <property type="evidence" value="ECO:0007669"/>
    <property type="project" value="UniProtKB-KW"/>
</dbReference>
<dbReference type="AlphaFoldDB" id="A0A9J7BT06"/>
<dbReference type="Gene3D" id="2.60.40.1120">
    <property type="entry name" value="Carboxypeptidase-like, regulatory domain"/>
    <property type="match status" value="1"/>
</dbReference>
<keyword evidence="3" id="KW-0998">Cell outer membrane</keyword>
<feature type="domain" description="TonB-dependent transporter Oar-like beta-barrel" evidence="5">
    <location>
        <begin position="257"/>
        <end position="339"/>
    </location>
</feature>
<gene>
    <name evidence="6" type="ORF">MOP44_26790</name>
</gene>
<evidence type="ECO:0000256" key="2">
    <source>
        <dbReference type="ARBA" id="ARBA00023136"/>
    </source>
</evidence>
<reference evidence="6" key="1">
    <citation type="submission" date="2021-04" db="EMBL/GenBank/DDBJ databases">
        <title>Phylogenetic analysis of Acidobacteriaceae.</title>
        <authorList>
            <person name="Qiu L."/>
            <person name="Zhang Q."/>
        </authorList>
    </citation>
    <scope>NUCLEOTIDE SEQUENCE</scope>
    <source>
        <strain evidence="6">DSM 25168</strain>
    </source>
</reference>
<proteinExistence type="predicted"/>
<name>A0A9J7BT06_9BACT</name>
<evidence type="ECO:0000256" key="3">
    <source>
        <dbReference type="ARBA" id="ARBA00023237"/>
    </source>
</evidence>
<keyword evidence="6" id="KW-0645">Protease</keyword>
<accession>A0A9J7BT06</accession>
<dbReference type="Pfam" id="PF13620">
    <property type="entry name" value="CarboxypepD_reg"/>
    <property type="match status" value="1"/>
</dbReference>
<dbReference type="KEGG" id="orp:MOP44_26790"/>